<keyword evidence="2" id="KW-1185">Reference proteome</keyword>
<sequence length="572" mass="62282">MQLPQIPRSKTEWKRALSTNSGDGTKSSTWINKDLAPTPSSARTWSWISLSSYWWGNAFNASQWSNGASLIAVGLNWWQALIACMLANLLSSSVALALGRPGAKYHVGYPVLARGVFGMYGMFFFVWVRAVVATIWFGVQSYFGSQLLSVLLRCVFGNSWWHMANHMPESAGISSRDLLAFFLFWMLEMPFLAVHPRKIKFLFAVESVICPVACIGVFAWCIHYGGGIHAQSLTTATHVSGGSLGWAMLNGINSCLGVTSALLVNQPDLTRYTRRPKDAGWRQASSIFASKTLIFFFGIGATAAVQGKFGQAYWNQWDLLNAILDRFWGPAARAGCFFASFGMALSVLGVNVGCNAIPFGADITGLLPKVFTIVRGQLFCGLLSLAIVPWKLTTSGSAFLTFLGSYNIFIAPICSIIIVDYYFAKRGNIHTPSLFDPSKGSLYYYSKGWNLKALGCWICAATFGIPGLVGAYHPTWVSAAATHIYQTGWVICFVAAGAFYYVVQLVLPSKVIPDGHEIENIGYEEMAQTDGYLMGDAIVEFSVLEGRQDGGSGSTEGSILTSKELPATASEV</sequence>
<gene>
    <name evidence="1" type="ORF">NQ176_g3168</name>
</gene>
<organism evidence="1 2">
    <name type="scientific">Zarea fungicola</name>
    <dbReference type="NCBI Taxonomy" id="93591"/>
    <lineage>
        <taxon>Eukaryota</taxon>
        <taxon>Fungi</taxon>
        <taxon>Dikarya</taxon>
        <taxon>Ascomycota</taxon>
        <taxon>Pezizomycotina</taxon>
        <taxon>Sordariomycetes</taxon>
        <taxon>Hypocreomycetidae</taxon>
        <taxon>Hypocreales</taxon>
        <taxon>Cordycipitaceae</taxon>
        <taxon>Zarea</taxon>
    </lineage>
</organism>
<dbReference type="EMBL" id="JANJQO010000270">
    <property type="protein sequence ID" value="KAJ2979586.1"/>
    <property type="molecule type" value="Genomic_DNA"/>
</dbReference>
<evidence type="ECO:0000313" key="2">
    <source>
        <dbReference type="Proteomes" id="UP001143910"/>
    </source>
</evidence>
<protein>
    <submittedName>
        <fullName evidence="1">Uncharacterized protein</fullName>
    </submittedName>
</protein>
<proteinExistence type="predicted"/>
<comment type="caution">
    <text evidence="1">The sequence shown here is derived from an EMBL/GenBank/DDBJ whole genome shotgun (WGS) entry which is preliminary data.</text>
</comment>
<reference evidence="1" key="1">
    <citation type="submission" date="2022-08" db="EMBL/GenBank/DDBJ databases">
        <title>Genome Sequence of Lecanicillium fungicola.</title>
        <authorList>
            <person name="Buettner E."/>
        </authorList>
    </citation>
    <scope>NUCLEOTIDE SEQUENCE</scope>
    <source>
        <strain evidence="1">Babe33</strain>
    </source>
</reference>
<name>A0ACC1NM62_9HYPO</name>
<accession>A0ACC1NM62</accession>
<dbReference type="Proteomes" id="UP001143910">
    <property type="component" value="Unassembled WGS sequence"/>
</dbReference>
<evidence type="ECO:0000313" key="1">
    <source>
        <dbReference type="EMBL" id="KAJ2979586.1"/>
    </source>
</evidence>